<dbReference type="InterPro" id="IPR019775">
    <property type="entry name" value="WD40_repeat_CS"/>
</dbReference>
<dbReference type="GO" id="GO:0051015">
    <property type="term" value="F:actin filament binding"/>
    <property type="evidence" value="ECO:0007669"/>
    <property type="project" value="TreeGrafter"/>
</dbReference>
<evidence type="ECO:0000256" key="3">
    <source>
        <dbReference type="ARBA" id="ARBA00023054"/>
    </source>
</evidence>
<gene>
    <name evidence="9" type="primary">coro1c</name>
    <name evidence="9" type="ORF">DAT39_005494</name>
</gene>
<dbReference type="EMBL" id="QNUK01000052">
    <property type="protein sequence ID" value="KAF5904763.1"/>
    <property type="molecule type" value="Genomic_DNA"/>
</dbReference>
<dbReference type="SMART" id="SM00320">
    <property type="entry name" value="WD40"/>
    <property type="match status" value="3"/>
</dbReference>
<feature type="repeat" description="WD" evidence="4">
    <location>
        <begin position="170"/>
        <end position="211"/>
    </location>
</feature>
<feature type="non-terminal residue" evidence="9">
    <location>
        <position position="477"/>
    </location>
</feature>
<evidence type="ECO:0000256" key="4">
    <source>
        <dbReference type="PROSITE-ProRule" id="PRU00221"/>
    </source>
</evidence>
<dbReference type="GO" id="GO:0007015">
    <property type="term" value="P:actin filament organization"/>
    <property type="evidence" value="ECO:0007669"/>
    <property type="project" value="TreeGrafter"/>
</dbReference>
<evidence type="ECO:0000313" key="9">
    <source>
        <dbReference type="EMBL" id="KAF5904763.1"/>
    </source>
</evidence>
<dbReference type="Pfam" id="PF00400">
    <property type="entry name" value="WD40"/>
    <property type="match status" value="3"/>
</dbReference>
<dbReference type="Gene3D" id="2.130.10.10">
    <property type="entry name" value="YVTN repeat-like/Quinoprotein amine dehydrogenase"/>
    <property type="match status" value="1"/>
</dbReference>
<evidence type="ECO:0000256" key="5">
    <source>
        <dbReference type="RuleBase" id="RU280818"/>
    </source>
</evidence>
<feature type="domain" description="DUF1899" evidence="8">
    <location>
        <begin position="3"/>
        <end position="67"/>
    </location>
</feature>
<name>A0A8J4UCI3_CLAMG</name>
<evidence type="ECO:0000256" key="6">
    <source>
        <dbReference type="SAM" id="Coils"/>
    </source>
</evidence>
<comment type="similarity">
    <text evidence="5">Belongs to the WD repeat coronin family.</text>
</comment>
<proteinExistence type="inferred from homology"/>
<feature type="repeat" description="WD" evidence="4">
    <location>
        <begin position="126"/>
        <end position="168"/>
    </location>
</feature>
<dbReference type="SUPFAM" id="SSF50978">
    <property type="entry name" value="WD40 repeat-like"/>
    <property type="match status" value="1"/>
</dbReference>
<dbReference type="PANTHER" id="PTHR10856">
    <property type="entry name" value="CORONIN"/>
    <property type="match status" value="1"/>
</dbReference>
<evidence type="ECO:0000259" key="8">
    <source>
        <dbReference type="SMART" id="SM01166"/>
    </source>
</evidence>
<dbReference type="InterPro" id="IPR001680">
    <property type="entry name" value="WD40_rpt"/>
</dbReference>
<dbReference type="SMART" id="SM01167">
    <property type="entry name" value="DUF1900"/>
    <property type="match status" value="1"/>
</dbReference>
<comment type="caution">
    <text evidence="9">The sequence shown here is derived from an EMBL/GenBank/DDBJ whole genome shotgun (WGS) entry which is preliminary data.</text>
</comment>
<dbReference type="Pfam" id="PF08953">
    <property type="entry name" value="DUF1899"/>
    <property type="match status" value="1"/>
</dbReference>
<dbReference type="Proteomes" id="UP000727407">
    <property type="component" value="Unassembled WGS sequence"/>
</dbReference>
<dbReference type="InterPro" id="IPR015943">
    <property type="entry name" value="WD40/YVTN_repeat-like_dom_sf"/>
</dbReference>
<dbReference type="OrthoDB" id="1850764at2759"/>
<feature type="compositionally biased region" description="Low complexity" evidence="7">
    <location>
        <begin position="427"/>
        <end position="440"/>
    </location>
</feature>
<dbReference type="AlphaFoldDB" id="A0A8J4UCI3"/>
<protein>
    <recommendedName>
        <fullName evidence="5">Coronin</fullName>
    </recommendedName>
</protein>
<keyword evidence="3 6" id="KW-0175">Coiled coil</keyword>
<dbReference type="FunFam" id="2.130.10.10:FF:000003">
    <property type="entry name" value="Coronin"/>
    <property type="match status" value="1"/>
</dbReference>
<evidence type="ECO:0000313" key="10">
    <source>
        <dbReference type="Proteomes" id="UP000727407"/>
    </source>
</evidence>
<dbReference type="InterPro" id="IPR015505">
    <property type="entry name" value="Coronin"/>
</dbReference>
<keyword evidence="10" id="KW-1185">Reference proteome</keyword>
<feature type="repeat" description="WD" evidence="4">
    <location>
        <begin position="76"/>
        <end position="118"/>
    </location>
</feature>
<feature type="non-terminal residue" evidence="9">
    <location>
        <position position="1"/>
    </location>
</feature>
<dbReference type="SMART" id="SM01166">
    <property type="entry name" value="DUF1899"/>
    <property type="match status" value="1"/>
</dbReference>
<dbReference type="Pfam" id="PF16300">
    <property type="entry name" value="WD40_4"/>
    <property type="match status" value="1"/>
</dbReference>
<reference evidence="9" key="1">
    <citation type="submission" date="2020-07" db="EMBL/GenBank/DDBJ databases">
        <title>Clarias magur genome sequencing, assembly and annotation.</title>
        <authorList>
            <person name="Kushwaha B."/>
            <person name="Kumar R."/>
            <person name="Das P."/>
            <person name="Joshi C.G."/>
            <person name="Kumar D."/>
            <person name="Nagpure N.S."/>
            <person name="Pandey M."/>
            <person name="Agarwal S."/>
            <person name="Srivastava S."/>
            <person name="Singh M."/>
            <person name="Sahoo L."/>
            <person name="Jayasankar P."/>
            <person name="Meher P.K."/>
            <person name="Koringa P.G."/>
            <person name="Iquebal M.A."/>
            <person name="Das S.P."/>
            <person name="Bit A."/>
            <person name="Patnaik S."/>
            <person name="Patel N."/>
            <person name="Shah T.M."/>
            <person name="Hinsu A."/>
            <person name="Jena J.K."/>
        </authorList>
    </citation>
    <scope>NUCLEOTIDE SEQUENCE</scope>
    <source>
        <strain evidence="9">CIFAMagur01</strain>
        <tissue evidence="9">Testis</tissue>
    </source>
</reference>
<dbReference type="InterPro" id="IPR015048">
    <property type="entry name" value="DUF1899"/>
</dbReference>
<evidence type="ECO:0000256" key="7">
    <source>
        <dbReference type="SAM" id="MobiDB-lite"/>
    </source>
</evidence>
<feature type="region of interest" description="Disordered" evidence="7">
    <location>
        <begin position="410"/>
        <end position="445"/>
    </location>
</feature>
<keyword evidence="1 4" id="KW-0853">WD repeat</keyword>
<organism evidence="9 10">
    <name type="scientific">Clarias magur</name>
    <name type="common">Asian catfish</name>
    <name type="synonym">Macropteronotus magur</name>
    <dbReference type="NCBI Taxonomy" id="1594786"/>
    <lineage>
        <taxon>Eukaryota</taxon>
        <taxon>Metazoa</taxon>
        <taxon>Chordata</taxon>
        <taxon>Craniata</taxon>
        <taxon>Vertebrata</taxon>
        <taxon>Euteleostomi</taxon>
        <taxon>Actinopterygii</taxon>
        <taxon>Neopterygii</taxon>
        <taxon>Teleostei</taxon>
        <taxon>Ostariophysi</taxon>
        <taxon>Siluriformes</taxon>
        <taxon>Clariidae</taxon>
        <taxon>Clarias</taxon>
    </lineage>
</organism>
<sequence>MKRVVRQSKFRHVFGQTVKNDQCYDDIRVSRVTWDSSFCAVNPKFVAIIVEASGGGAFMVLPLQKSGRIDKSYPTVCGHTGPVLDIDWCPHNDQVIASGSEDCSVMVWQIPENGLVTSMSEPVVVLEGHSKRVGIVTWHPTARNILLSAGCDNVIMIWNVGTGESLITLEDMHPDVIYSVCWNRNGSLICTACKDKKVRVIDLRKEEIIAEKDKAHEGARPMRAIFLSNGNIFTTGFSRMSERQLALWDPKNMEEPITVHELDTSNGVLLPFYDPDTNVVYLCGKGDSSIRYFEITNEAPYVHYLNTFVTKEPQRGMGYMPKRGLDVNKCEIARFYKLHERKCEPIIMTVPRKSELFQDDLYPDTSGPDCALEAEDWFDGKNGDPILISLKDGYIPAKNRDLKVVKKNILDNKPKPSKNADSNNSCTPAAKTASAAPSAKSEPKMEEVLKEIKSLRDLVSSQEKRIAKLEEQLSQMD</sequence>
<dbReference type="PANTHER" id="PTHR10856:SF10">
    <property type="entry name" value="CORONIN-1C"/>
    <property type="match status" value="1"/>
</dbReference>
<dbReference type="PROSITE" id="PS50082">
    <property type="entry name" value="WD_REPEATS_2"/>
    <property type="match status" value="3"/>
</dbReference>
<dbReference type="GO" id="GO:0001755">
    <property type="term" value="P:neural crest cell migration"/>
    <property type="evidence" value="ECO:0007669"/>
    <property type="project" value="TreeGrafter"/>
</dbReference>
<keyword evidence="2 5" id="KW-0677">Repeat</keyword>
<dbReference type="PROSITE" id="PS50294">
    <property type="entry name" value="WD_REPEATS_REGION"/>
    <property type="match status" value="2"/>
</dbReference>
<dbReference type="PROSITE" id="PS00678">
    <property type="entry name" value="WD_REPEATS_1"/>
    <property type="match status" value="1"/>
</dbReference>
<evidence type="ECO:0000256" key="1">
    <source>
        <dbReference type="ARBA" id="ARBA00022574"/>
    </source>
</evidence>
<accession>A0A8J4UCI3</accession>
<feature type="coiled-coil region" evidence="6">
    <location>
        <begin position="445"/>
        <end position="472"/>
    </location>
</feature>
<dbReference type="InterPro" id="IPR036322">
    <property type="entry name" value="WD40_repeat_dom_sf"/>
</dbReference>
<evidence type="ECO:0000256" key="2">
    <source>
        <dbReference type="ARBA" id="ARBA00022737"/>
    </source>
</evidence>